<dbReference type="InterPro" id="IPR001611">
    <property type="entry name" value="Leu-rich_rpt"/>
</dbReference>
<dbReference type="InterPro" id="IPR000719">
    <property type="entry name" value="Prot_kinase_dom"/>
</dbReference>
<dbReference type="InterPro" id="IPR013210">
    <property type="entry name" value="LRR_N_plant-typ"/>
</dbReference>
<evidence type="ECO:0000256" key="13">
    <source>
        <dbReference type="SAM" id="Phobius"/>
    </source>
</evidence>
<dbReference type="PANTHER" id="PTHR48003">
    <property type="entry name" value="OS07G0626500 PROTEIN"/>
    <property type="match status" value="1"/>
</dbReference>
<organism evidence="16 17">
    <name type="scientific">Raphanus sativus</name>
    <name type="common">Radish</name>
    <name type="synonym">Raphanus raphanistrum var. sativus</name>
    <dbReference type="NCBI Taxonomy" id="3726"/>
    <lineage>
        <taxon>Eukaryota</taxon>
        <taxon>Viridiplantae</taxon>
        <taxon>Streptophyta</taxon>
        <taxon>Embryophyta</taxon>
        <taxon>Tracheophyta</taxon>
        <taxon>Spermatophyta</taxon>
        <taxon>Magnoliopsida</taxon>
        <taxon>eudicotyledons</taxon>
        <taxon>Gunneridae</taxon>
        <taxon>Pentapetalae</taxon>
        <taxon>rosids</taxon>
        <taxon>malvids</taxon>
        <taxon>Brassicales</taxon>
        <taxon>Brassicaceae</taxon>
        <taxon>Brassiceae</taxon>
        <taxon>Raphanus</taxon>
    </lineage>
</organism>
<accession>A0A6J0MV42</accession>
<dbReference type="AlphaFoldDB" id="A0A6J0MV42"/>
<evidence type="ECO:0000256" key="10">
    <source>
        <dbReference type="ARBA" id="ARBA00023136"/>
    </source>
</evidence>
<dbReference type="SUPFAM" id="SSF52058">
    <property type="entry name" value="L domain-like"/>
    <property type="match status" value="1"/>
</dbReference>
<feature type="signal peptide" evidence="14">
    <location>
        <begin position="1"/>
        <end position="22"/>
    </location>
</feature>
<feature type="transmembrane region" description="Helical" evidence="13">
    <location>
        <begin position="609"/>
        <end position="631"/>
    </location>
</feature>
<dbReference type="SUPFAM" id="SSF56112">
    <property type="entry name" value="Protein kinase-like (PK-like)"/>
    <property type="match status" value="1"/>
</dbReference>
<dbReference type="Pfam" id="PF13855">
    <property type="entry name" value="LRR_8"/>
    <property type="match status" value="2"/>
</dbReference>
<keyword evidence="17" id="KW-0418">Kinase</keyword>
<dbReference type="InterPro" id="IPR001245">
    <property type="entry name" value="Ser-Thr/Tyr_kinase_cat_dom"/>
</dbReference>
<dbReference type="GO" id="GO:1905392">
    <property type="term" value="P:plant organ morphogenesis"/>
    <property type="evidence" value="ECO:0007669"/>
    <property type="project" value="UniProtKB-ARBA"/>
</dbReference>
<reference evidence="17" key="2">
    <citation type="submission" date="2025-08" db="UniProtKB">
        <authorList>
            <consortium name="RefSeq"/>
        </authorList>
    </citation>
    <scope>IDENTIFICATION</scope>
    <source>
        <tissue evidence="17">Leaf</tissue>
    </source>
</reference>
<reference evidence="16" key="1">
    <citation type="journal article" date="2019" name="Database">
        <title>The radish genome database (RadishGD): an integrated information resource for radish genomics.</title>
        <authorList>
            <person name="Yu H.J."/>
            <person name="Baek S."/>
            <person name="Lee Y.J."/>
            <person name="Cho A."/>
            <person name="Mun J.H."/>
        </authorList>
    </citation>
    <scope>NUCLEOTIDE SEQUENCE [LARGE SCALE GENOMIC DNA]</scope>
    <source>
        <strain evidence="16">cv. WK10039</strain>
    </source>
</reference>
<dbReference type="Pfam" id="PF07714">
    <property type="entry name" value="PK_Tyr_Ser-Thr"/>
    <property type="match status" value="1"/>
</dbReference>
<gene>
    <name evidence="17" type="primary">LOC108847554</name>
</gene>
<dbReference type="Gene3D" id="1.10.510.10">
    <property type="entry name" value="Transferase(Phosphotransferase) domain 1"/>
    <property type="match status" value="1"/>
</dbReference>
<evidence type="ECO:0000313" key="17">
    <source>
        <dbReference type="RefSeq" id="XP_018476322.2"/>
    </source>
</evidence>
<evidence type="ECO:0000256" key="7">
    <source>
        <dbReference type="ARBA" id="ARBA00022741"/>
    </source>
</evidence>
<evidence type="ECO:0000259" key="15">
    <source>
        <dbReference type="PROSITE" id="PS50011"/>
    </source>
</evidence>
<feature type="domain" description="Protein kinase" evidence="15">
    <location>
        <begin position="765"/>
        <end position="1045"/>
    </location>
</feature>
<dbReference type="Pfam" id="PF08263">
    <property type="entry name" value="LRRNT_2"/>
    <property type="match status" value="1"/>
</dbReference>
<dbReference type="PANTHER" id="PTHR48003:SF5">
    <property type="entry name" value="OS07G0626500 PROTEIN"/>
    <property type="match status" value="1"/>
</dbReference>
<evidence type="ECO:0000256" key="12">
    <source>
        <dbReference type="SAM" id="MobiDB-lite"/>
    </source>
</evidence>
<dbReference type="PROSITE" id="PS50011">
    <property type="entry name" value="PROTEIN_KINASE_DOM"/>
    <property type="match status" value="1"/>
</dbReference>
<evidence type="ECO:0000256" key="6">
    <source>
        <dbReference type="ARBA" id="ARBA00022737"/>
    </source>
</evidence>
<dbReference type="Pfam" id="PF13516">
    <property type="entry name" value="LRR_6"/>
    <property type="match status" value="1"/>
</dbReference>
<feature type="region of interest" description="Disordered" evidence="12">
    <location>
        <begin position="580"/>
        <end position="601"/>
    </location>
</feature>
<feature type="compositionally biased region" description="Low complexity" evidence="12">
    <location>
        <begin position="708"/>
        <end position="729"/>
    </location>
</feature>
<keyword evidence="8" id="KW-0067">ATP-binding</keyword>
<dbReference type="GO" id="GO:0004672">
    <property type="term" value="F:protein kinase activity"/>
    <property type="evidence" value="ECO:0007669"/>
    <property type="project" value="InterPro"/>
</dbReference>
<dbReference type="Gene3D" id="3.30.200.20">
    <property type="entry name" value="Phosphorylase Kinase, domain 1"/>
    <property type="match status" value="1"/>
</dbReference>
<dbReference type="SUPFAM" id="SSF52047">
    <property type="entry name" value="RNI-like"/>
    <property type="match status" value="1"/>
</dbReference>
<keyword evidence="2" id="KW-0597">Phosphoprotein</keyword>
<sequence>MSHYPTLALLLLLLLLLLGANAVTNEELRSLLEFRKGIRDGTSNQRISWAAPNTLSDPTTCLDSWHGISCDPKTGSIVSINLDRLGLSGELKFHTLTKLPSLRNLTLSGNRFSGRVVPSLGTITSLQHLDLSDNGFYGPIPGRISNLWGLNYLNLSANKFAGGFPVGFRNLQQLRSLDLHGNEVDGDVTEILTELKNVEFVDLSSNRFYGGLALPISNVSSISNTLRHLNLSHNALNGGFFPDDSIGLFKNLEVIDLENNEINGELPRFGSQPPSLKILRLARNQLFGEVPKELLGSSIPLQELDLSRNGFTGSIREINSTTLTLLNLSSNGLSGDLPSSFKSCLVIDLSGNMFSGDVSVVGKWEATPDVLDLSSNSLSGALPNFTSAFSRLTVLNIRNNSVSGSLPSLWDDDDSGGSQFSTIDLSSNKFSGAIPRSFFAFGSLRSLNLSMNSLEGAIPFRGSGASELLALSSYPQMELLDLSTNSLTGVLSPGGIGTMEKIKVLNLANNKLSGELPSDLNKLSVLEYLDLSNNGFNGQLPDKLPSQMARFNVSYNDLSGVVPEGLRSYPRSSFYPGNSKLVLPGGTTPTDSSSGLGVREKEGHSKRSVMIAVIVASLGAALMVLFVLFAYHRTQLKHFHGRSGFTEQDTATRDAKFGRSSRPSFLNFSSNAEHQHSSSLSFSDAHLLTANSRSLSGIPEPEISEQGLPPTTSGRRSSSGGSPLSSSPRFSDQPVMLDVYSPDRLAGELFFLDVSLKLTAEELSRAPAEVLGRSSHGTLYKATLDDGHMLTVKWLRVGLVRHKKDFHKEAKKIGCLKHPNIVPLRAYYWGPREQERLLLSDYMGGESLAMHLYETTPRRYSPMSFTQRLKVAVEVAQCLLYLHDRAMPHGNLKPTNIILTSPNNTVRITDYCIHRLMSSSGVAEQILTMSALGYSAPELASASKPVPTLKSDVYAFGVILMELLTRRSAGDIISGQSGAVDLTDWVRLCDQEGRRMDCIDRDIAGGEEFSKAMDDALAVAIMCIVSVNERPNIRQVLDQLTSISP</sequence>
<dbReference type="KEGG" id="rsz:108847554"/>
<dbReference type="FunFam" id="3.30.200.20:FF:000486">
    <property type="entry name" value="Leucine-rich repeat receptor-like protein kinase"/>
    <property type="match status" value="1"/>
</dbReference>
<keyword evidence="4 13" id="KW-0812">Transmembrane</keyword>
<keyword evidence="6" id="KW-0677">Repeat</keyword>
<keyword evidence="5 14" id="KW-0732">Signal</keyword>
<evidence type="ECO:0000256" key="8">
    <source>
        <dbReference type="ARBA" id="ARBA00022840"/>
    </source>
</evidence>
<evidence type="ECO:0000313" key="16">
    <source>
        <dbReference type="Proteomes" id="UP000504610"/>
    </source>
</evidence>
<keyword evidence="16" id="KW-1185">Reference proteome</keyword>
<comment type="subcellular location">
    <subcellularLocation>
        <location evidence="1">Membrane</location>
        <topology evidence="1">Single-pass membrane protein</topology>
    </subcellularLocation>
</comment>
<dbReference type="GeneID" id="108847554"/>
<dbReference type="FunFam" id="3.80.10.10:FF:000095">
    <property type="entry name" value="LRR receptor-like serine/threonine-protein kinase GSO1"/>
    <property type="match status" value="1"/>
</dbReference>
<keyword evidence="9 13" id="KW-1133">Transmembrane helix</keyword>
<evidence type="ECO:0000256" key="5">
    <source>
        <dbReference type="ARBA" id="ARBA00022729"/>
    </source>
</evidence>
<keyword evidence="7" id="KW-0547">Nucleotide-binding</keyword>
<dbReference type="GO" id="GO:0030154">
    <property type="term" value="P:cell differentiation"/>
    <property type="evidence" value="ECO:0007669"/>
    <property type="project" value="UniProtKB-ARBA"/>
</dbReference>
<proteinExistence type="predicted"/>
<keyword evidence="10 13" id="KW-0472">Membrane</keyword>
<feature type="chain" id="PRO_5040737470" evidence="14">
    <location>
        <begin position="23"/>
        <end position="1045"/>
    </location>
</feature>
<dbReference type="Gene3D" id="3.80.10.10">
    <property type="entry name" value="Ribonuclease Inhibitor"/>
    <property type="match status" value="2"/>
</dbReference>
<protein>
    <submittedName>
        <fullName evidence="17">Probable inactive receptor kinase At5g10020</fullName>
    </submittedName>
</protein>
<dbReference type="FunFam" id="1.10.510.10:FF:000480">
    <property type="entry name" value="Pollen receptor-like kinase 1"/>
    <property type="match status" value="1"/>
</dbReference>
<dbReference type="InterPro" id="IPR032675">
    <property type="entry name" value="LRR_dom_sf"/>
</dbReference>
<evidence type="ECO:0000256" key="11">
    <source>
        <dbReference type="ARBA" id="ARBA00023170"/>
    </source>
</evidence>
<evidence type="ECO:0000256" key="3">
    <source>
        <dbReference type="ARBA" id="ARBA00022614"/>
    </source>
</evidence>
<keyword evidence="11 17" id="KW-0675">Receptor</keyword>
<dbReference type="OrthoDB" id="5789657at2759"/>
<evidence type="ECO:0000256" key="4">
    <source>
        <dbReference type="ARBA" id="ARBA00022692"/>
    </source>
</evidence>
<keyword evidence="17" id="KW-0808">Transferase</keyword>
<dbReference type="InterPro" id="IPR053059">
    <property type="entry name" value="Inactive_SerThr-Kinase_ABA"/>
</dbReference>
<dbReference type="GO" id="GO:0005524">
    <property type="term" value="F:ATP binding"/>
    <property type="evidence" value="ECO:0007669"/>
    <property type="project" value="UniProtKB-KW"/>
</dbReference>
<dbReference type="FunFam" id="3.80.10.10:FF:000400">
    <property type="entry name" value="Nuclear pore complex protein NUP107"/>
    <property type="match status" value="1"/>
</dbReference>
<dbReference type="RefSeq" id="XP_018476322.2">
    <property type="nucleotide sequence ID" value="XM_018620820.2"/>
</dbReference>
<dbReference type="GO" id="GO:0016020">
    <property type="term" value="C:membrane"/>
    <property type="evidence" value="ECO:0007669"/>
    <property type="project" value="UniProtKB-SubCell"/>
</dbReference>
<evidence type="ECO:0000256" key="9">
    <source>
        <dbReference type="ARBA" id="ARBA00022989"/>
    </source>
</evidence>
<dbReference type="Proteomes" id="UP000504610">
    <property type="component" value="Chromosome 3"/>
</dbReference>
<dbReference type="Pfam" id="PF00560">
    <property type="entry name" value="LRR_1"/>
    <property type="match status" value="2"/>
</dbReference>
<name>A0A6J0MV42_RAPSA</name>
<evidence type="ECO:0000256" key="2">
    <source>
        <dbReference type="ARBA" id="ARBA00022553"/>
    </source>
</evidence>
<keyword evidence="3" id="KW-0433">Leucine-rich repeat</keyword>
<evidence type="ECO:0000256" key="1">
    <source>
        <dbReference type="ARBA" id="ARBA00004167"/>
    </source>
</evidence>
<dbReference type="InterPro" id="IPR011009">
    <property type="entry name" value="Kinase-like_dom_sf"/>
</dbReference>
<feature type="region of interest" description="Disordered" evidence="12">
    <location>
        <begin position="695"/>
        <end position="730"/>
    </location>
</feature>
<evidence type="ECO:0000256" key="14">
    <source>
        <dbReference type="SAM" id="SignalP"/>
    </source>
</evidence>